<dbReference type="PANTHER" id="PTHR23132">
    <property type="entry name" value="D-ALANINE--D-ALANINE LIGASE"/>
    <property type="match status" value="1"/>
</dbReference>
<name>A0A1F6ARD5_9BACT</name>
<dbReference type="Gene3D" id="3.30.1490.20">
    <property type="entry name" value="ATP-grasp fold, A domain"/>
    <property type="match status" value="1"/>
</dbReference>
<dbReference type="Gene3D" id="3.30.470.20">
    <property type="entry name" value="ATP-grasp fold, B domain"/>
    <property type="match status" value="1"/>
</dbReference>
<dbReference type="Pfam" id="PF07478">
    <property type="entry name" value="Dala_Dala_lig_C"/>
    <property type="match status" value="1"/>
</dbReference>
<accession>A0A1F6ARD5</accession>
<feature type="domain" description="ATP-grasp" evidence="4">
    <location>
        <begin position="132"/>
        <end position="346"/>
    </location>
</feature>
<evidence type="ECO:0000313" key="5">
    <source>
        <dbReference type="EMBL" id="OGG27256.1"/>
    </source>
</evidence>
<comment type="similarity">
    <text evidence="1">Belongs to the D-alanine--D-alanine ligase family.</text>
</comment>
<proteinExistence type="inferred from homology"/>
<dbReference type="Proteomes" id="UP000176609">
    <property type="component" value="Unassembled WGS sequence"/>
</dbReference>
<dbReference type="GO" id="GO:0005524">
    <property type="term" value="F:ATP binding"/>
    <property type="evidence" value="ECO:0007669"/>
    <property type="project" value="UniProtKB-UniRule"/>
</dbReference>
<evidence type="ECO:0000256" key="2">
    <source>
        <dbReference type="ARBA" id="ARBA00022598"/>
    </source>
</evidence>
<keyword evidence="3" id="KW-0547">Nucleotide-binding</keyword>
<dbReference type="InterPro" id="IPR011095">
    <property type="entry name" value="Dala_Dala_lig_C"/>
</dbReference>
<comment type="caution">
    <text evidence="5">The sequence shown here is derived from an EMBL/GenBank/DDBJ whole genome shotgun (WGS) entry which is preliminary data.</text>
</comment>
<reference evidence="5 6" key="1">
    <citation type="journal article" date="2016" name="Nat. Commun.">
        <title>Thousands of microbial genomes shed light on interconnected biogeochemical processes in an aquifer system.</title>
        <authorList>
            <person name="Anantharaman K."/>
            <person name="Brown C.T."/>
            <person name="Hug L.A."/>
            <person name="Sharon I."/>
            <person name="Castelle C.J."/>
            <person name="Probst A.J."/>
            <person name="Thomas B.C."/>
            <person name="Singh A."/>
            <person name="Wilkins M.J."/>
            <person name="Karaoz U."/>
            <person name="Brodie E.L."/>
            <person name="Williams K.H."/>
            <person name="Hubbard S.S."/>
            <person name="Banfield J.F."/>
        </authorList>
    </citation>
    <scope>NUCLEOTIDE SEQUENCE [LARGE SCALE GENOMIC DNA]</scope>
</reference>
<protein>
    <recommendedName>
        <fullName evidence="4">ATP-grasp domain-containing protein</fullName>
    </recommendedName>
</protein>
<keyword evidence="2" id="KW-0436">Ligase</keyword>
<dbReference type="AlphaFoldDB" id="A0A1F6ARD5"/>
<dbReference type="SUPFAM" id="SSF56059">
    <property type="entry name" value="Glutathione synthetase ATP-binding domain-like"/>
    <property type="match status" value="1"/>
</dbReference>
<keyword evidence="3" id="KW-0067">ATP-binding</keyword>
<dbReference type="PROSITE" id="PS50975">
    <property type="entry name" value="ATP_GRASP"/>
    <property type="match status" value="1"/>
</dbReference>
<dbReference type="Gene3D" id="3.40.50.20">
    <property type="match status" value="1"/>
</dbReference>
<evidence type="ECO:0000256" key="1">
    <source>
        <dbReference type="ARBA" id="ARBA00010871"/>
    </source>
</evidence>
<dbReference type="InterPro" id="IPR013815">
    <property type="entry name" value="ATP_grasp_subdomain_1"/>
</dbReference>
<dbReference type="EMBL" id="MFJR01000005">
    <property type="protein sequence ID" value="OGG27256.1"/>
    <property type="molecule type" value="Genomic_DNA"/>
</dbReference>
<dbReference type="GO" id="GO:0046872">
    <property type="term" value="F:metal ion binding"/>
    <property type="evidence" value="ECO:0007669"/>
    <property type="project" value="InterPro"/>
</dbReference>
<evidence type="ECO:0000259" key="4">
    <source>
        <dbReference type="PROSITE" id="PS50975"/>
    </source>
</evidence>
<gene>
    <name evidence="5" type="ORF">A2960_00350</name>
</gene>
<dbReference type="GO" id="GO:0008716">
    <property type="term" value="F:D-alanine-D-alanine ligase activity"/>
    <property type="evidence" value="ECO:0007669"/>
    <property type="project" value="InterPro"/>
</dbReference>
<evidence type="ECO:0000256" key="3">
    <source>
        <dbReference type="PROSITE-ProRule" id="PRU00409"/>
    </source>
</evidence>
<dbReference type="InterPro" id="IPR011761">
    <property type="entry name" value="ATP-grasp"/>
</dbReference>
<organism evidence="5 6">
    <name type="scientific">Candidatus Gottesmanbacteria bacterium RIFCSPLOWO2_01_FULL_39_12b</name>
    <dbReference type="NCBI Taxonomy" id="1798388"/>
    <lineage>
        <taxon>Bacteria</taxon>
        <taxon>Candidatus Gottesmaniibacteriota</taxon>
    </lineage>
</organism>
<dbReference type="PANTHER" id="PTHR23132:SF23">
    <property type="entry name" value="D-ALANINE--D-ALANINE LIGASE B"/>
    <property type="match status" value="1"/>
</dbReference>
<evidence type="ECO:0000313" key="6">
    <source>
        <dbReference type="Proteomes" id="UP000176609"/>
    </source>
</evidence>
<sequence>MNPDPSLLVVPRVVLPQKRIRHITVIYNVVQNLNYGEKEDLLADEDTVSTAREIFTTLKESGFAVDLFELNEQTVGKIFELKTDLIFNLAYGIGSVTKTEAEVVKILEKSQLPFTGAGSRAIILTTDKVATKKKFIDNNIPTPKFQIFVSPEDQLEPQLKFPLIVKPKGEDCSLGIHNNSVVISKAGLGERLEYLIRTYREPLLVEEYIEGRELNITIIGNNSHAKVLPISEIIFGSSFKIEKKWKIVDFEAKWLKQSDSYKDTPGVCPADLDVIIEQKIKELVLKAYKKCGCRDYARIDVRLGTDNTPFFLEVNLNPGIGPTDGAIRSAKAAGYDYQSFLKEIVKTASARL</sequence>